<dbReference type="AlphaFoldDB" id="A0A517RHF3"/>
<dbReference type="OrthoDB" id="286404at2"/>
<dbReference type="EMBL" id="CP036269">
    <property type="protein sequence ID" value="QDT43293.1"/>
    <property type="molecule type" value="Genomic_DNA"/>
</dbReference>
<dbReference type="PANTHER" id="PTHR42760:SF105">
    <property type="entry name" value="SORBITOL-6-PHOSPHATE 2-DEHYDROGENASE"/>
    <property type="match status" value="1"/>
</dbReference>
<keyword evidence="4" id="KW-1185">Reference proteome</keyword>
<dbReference type="InterPro" id="IPR036291">
    <property type="entry name" value="NAD(P)-bd_dom_sf"/>
</dbReference>
<dbReference type="InterPro" id="IPR057326">
    <property type="entry name" value="KR_dom"/>
</dbReference>
<protein>
    <submittedName>
        <fullName evidence="3">3-oxoacyl-[acyl-carrier-protein] reductase FabG</fullName>
        <ecNumber evidence="3">1.1.1.100</ecNumber>
    </submittedName>
</protein>
<sequence length="269" mass="29178">MDLNLTGASVVITGGASGIGLVTARTFAEEGAQPILWDLTDEVQQIARQLSDETGQTVLGFQVDITDFTAVQTTTQQTLDQVPRIDHLVHAAAIGSGKFGFPFTNLTPADWPRVFAVNMQGMVHVAHAVTPVMQETEAGSMTFISSIAGQIGSQTDPPYSASKAANINFAQCMAKDLAAQGIRVNSVCPGMVQTPLNQSVWQAWNDRQSKENQKSYEQWAGEKIKQLVPLQRWQTPEDIANMIVFLSSDRAAQVTGQTINVDGGFVMHW</sequence>
<dbReference type="PRINTS" id="PR00081">
    <property type="entry name" value="GDHRDH"/>
</dbReference>
<evidence type="ECO:0000256" key="1">
    <source>
        <dbReference type="ARBA" id="ARBA00006484"/>
    </source>
</evidence>
<evidence type="ECO:0000313" key="3">
    <source>
        <dbReference type="EMBL" id="QDT43293.1"/>
    </source>
</evidence>
<dbReference type="KEGG" id="gaz:Pan241w_33930"/>
<dbReference type="SUPFAM" id="SSF51735">
    <property type="entry name" value="NAD(P)-binding Rossmann-fold domains"/>
    <property type="match status" value="1"/>
</dbReference>
<gene>
    <name evidence="3" type="primary">fabG_6</name>
    <name evidence="3" type="ORF">Pan241w_33930</name>
</gene>
<keyword evidence="3" id="KW-0560">Oxidoreductase</keyword>
<dbReference type="CDD" id="cd05233">
    <property type="entry name" value="SDR_c"/>
    <property type="match status" value="1"/>
</dbReference>
<dbReference type="Pfam" id="PF13561">
    <property type="entry name" value="adh_short_C2"/>
    <property type="match status" value="1"/>
</dbReference>
<dbReference type="Gene3D" id="3.40.50.720">
    <property type="entry name" value="NAD(P)-binding Rossmann-like Domain"/>
    <property type="match status" value="1"/>
</dbReference>
<dbReference type="RefSeq" id="WP_145217855.1">
    <property type="nucleotide sequence ID" value="NZ_CP036269.1"/>
</dbReference>
<dbReference type="EC" id="1.1.1.100" evidence="3"/>
<proteinExistence type="inferred from homology"/>
<dbReference type="InterPro" id="IPR002347">
    <property type="entry name" value="SDR_fam"/>
</dbReference>
<reference evidence="3 4" key="1">
    <citation type="submission" date="2019-02" db="EMBL/GenBank/DDBJ databases">
        <title>Deep-cultivation of Planctomycetes and their phenomic and genomic characterization uncovers novel biology.</title>
        <authorList>
            <person name="Wiegand S."/>
            <person name="Jogler M."/>
            <person name="Boedeker C."/>
            <person name="Pinto D."/>
            <person name="Vollmers J."/>
            <person name="Rivas-Marin E."/>
            <person name="Kohn T."/>
            <person name="Peeters S.H."/>
            <person name="Heuer A."/>
            <person name="Rast P."/>
            <person name="Oberbeckmann S."/>
            <person name="Bunk B."/>
            <person name="Jeske O."/>
            <person name="Meyerdierks A."/>
            <person name="Storesund J.E."/>
            <person name="Kallscheuer N."/>
            <person name="Luecker S."/>
            <person name="Lage O.M."/>
            <person name="Pohl T."/>
            <person name="Merkel B.J."/>
            <person name="Hornburger P."/>
            <person name="Mueller R.-W."/>
            <person name="Bruemmer F."/>
            <person name="Labrenz M."/>
            <person name="Spormann A.M."/>
            <person name="Op den Camp H."/>
            <person name="Overmann J."/>
            <person name="Amann R."/>
            <person name="Jetten M.S.M."/>
            <person name="Mascher T."/>
            <person name="Medema M.H."/>
            <person name="Devos D.P."/>
            <person name="Kaster A.-K."/>
            <person name="Ovreas L."/>
            <person name="Rohde M."/>
            <person name="Galperin M.Y."/>
            <person name="Jogler C."/>
        </authorList>
    </citation>
    <scope>NUCLEOTIDE SEQUENCE [LARGE SCALE GENOMIC DNA]</scope>
    <source>
        <strain evidence="3 4">Pan241w</strain>
    </source>
</reference>
<dbReference type="Proteomes" id="UP000317171">
    <property type="component" value="Chromosome"/>
</dbReference>
<dbReference type="SMART" id="SM00822">
    <property type="entry name" value="PKS_KR"/>
    <property type="match status" value="1"/>
</dbReference>
<accession>A0A517RHF3</accession>
<dbReference type="PRINTS" id="PR00080">
    <property type="entry name" value="SDRFAMILY"/>
</dbReference>
<organism evidence="3 4">
    <name type="scientific">Gimesia alba</name>
    <dbReference type="NCBI Taxonomy" id="2527973"/>
    <lineage>
        <taxon>Bacteria</taxon>
        <taxon>Pseudomonadati</taxon>
        <taxon>Planctomycetota</taxon>
        <taxon>Planctomycetia</taxon>
        <taxon>Planctomycetales</taxon>
        <taxon>Planctomycetaceae</taxon>
        <taxon>Gimesia</taxon>
    </lineage>
</organism>
<comment type="similarity">
    <text evidence="1">Belongs to the short-chain dehydrogenases/reductases (SDR) family.</text>
</comment>
<evidence type="ECO:0000259" key="2">
    <source>
        <dbReference type="SMART" id="SM00822"/>
    </source>
</evidence>
<name>A0A517RHF3_9PLAN</name>
<dbReference type="PANTHER" id="PTHR42760">
    <property type="entry name" value="SHORT-CHAIN DEHYDROGENASES/REDUCTASES FAMILY MEMBER"/>
    <property type="match status" value="1"/>
</dbReference>
<dbReference type="FunFam" id="3.40.50.720:FF:000084">
    <property type="entry name" value="Short-chain dehydrogenase reductase"/>
    <property type="match status" value="1"/>
</dbReference>
<evidence type="ECO:0000313" key="4">
    <source>
        <dbReference type="Proteomes" id="UP000317171"/>
    </source>
</evidence>
<feature type="domain" description="Ketoreductase" evidence="2">
    <location>
        <begin position="8"/>
        <end position="204"/>
    </location>
</feature>
<dbReference type="GO" id="GO:0004316">
    <property type="term" value="F:3-oxoacyl-[acyl-carrier-protein] reductase (NADPH) activity"/>
    <property type="evidence" value="ECO:0007669"/>
    <property type="project" value="UniProtKB-EC"/>
</dbReference>